<dbReference type="RefSeq" id="WP_322134868.1">
    <property type="nucleotide sequence ID" value="NZ_CP085036.1"/>
</dbReference>
<keyword evidence="3" id="KW-1185">Reference proteome</keyword>
<evidence type="ECO:0000313" key="2">
    <source>
        <dbReference type="EMBL" id="MDH6182595.1"/>
    </source>
</evidence>
<evidence type="ECO:0000313" key="3">
    <source>
        <dbReference type="Proteomes" id="UP001160142"/>
    </source>
</evidence>
<gene>
    <name evidence="2" type="ORF">M2152_002777</name>
</gene>
<feature type="domain" description="DUF7882" evidence="1">
    <location>
        <begin position="1"/>
        <end position="97"/>
    </location>
</feature>
<dbReference type="InterPro" id="IPR057204">
    <property type="entry name" value="DUF7882"/>
</dbReference>
<protein>
    <recommendedName>
        <fullName evidence="1">DUF7882 domain-containing protein</fullName>
    </recommendedName>
</protein>
<organism evidence="2 3">
    <name type="scientific">Antiquaquibacter oligotrophicus</name>
    <dbReference type="NCBI Taxonomy" id="2880260"/>
    <lineage>
        <taxon>Bacteria</taxon>
        <taxon>Bacillati</taxon>
        <taxon>Actinomycetota</taxon>
        <taxon>Actinomycetes</taxon>
        <taxon>Micrococcales</taxon>
        <taxon>Microbacteriaceae</taxon>
        <taxon>Antiquaquibacter</taxon>
    </lineage>
</organism>
<dbReference type="EMBL" id="JARXVQ010000001">
    <property type="protein sequence ID" value="MDH6182595.1"/>
    <property type="molecule type" value="Genomic_DNA"/>
</dbReference>
<name>A0ABT6KRI2_9MICO</name>
<sequence length="107" mass="11974">MGYLYYGTTAYAVQIDDRPLAHLKVAILSLMRAGESTAFSFVRPADIGSGRETLWISPTTDLRFLFHGSRPPRINQPWVKQIIESAHQPTGLMLMPEPETAEELQTA</sequence>
<accession>A0ABT6KRI2</accession>
<dbReference type="Proteomes" id="UP001160142">
    <property type="component" value="Unassembled WGS sequence"/>
</dbReference>
<reference evidence="2 3" key="1">
    <citation type="submission" date="2023-04" db="EMBL/GenBank/DDBJ databases">
        <title>Genome Encyclopedia of Bacteria and Archaea VI: Functional Genomics of Type Strains.</title>
        <authorList>
            <person name="Whitman W."/>
        </authorList>
    </citation>
    <scope>NUCLEOTIDE SEQUENCE [LARGE SCALE GENOMIC DNA]</scope>
    <source>
        <strain evidence="2 3">SG_E_30_P1</strain>
    </source>
</reference>
<comment type="caution">
    <text evidence="2">The sequence shown here is derived from an EMBL/GenBank/DDBJ whole genome shotgun (WGS) entry which is preliminary data.</text>
</comment>
<proteinExistence type="predicted"/>
<evidence type="ECO:0000259" key="1">
    <source>
        <dbReference type="Pfam" id="PF25355"/>
    </source>
</evidence>
<dbReference type="Pfam" id="PF25355">
    <property type="entry name" value="DUF7882"/>
    <property type="match status" value="1"/>
</dbReference>